<sequence>MRKEIFKNRKKIIREFPNEDKREIEIHFTLLYKSRLYACFHFLDDETTQVNCMRFTLADQELHKEGINPDEAENLLDIMALIEDESGYEPGQHFVWLEDKQSLVLEERILENNQEQFLRRLYERTTKARKIIQKGAMALSILLLLCVTVAGICLNQKVWESIFQYRYFSFGEIRISAFAIRFMIFFIYMLLWAAIWCLLKKKMRITRLCISLIGTVFLAAGSTYILSENTGKWINRFADPMEYMYSIVQASADGHQDIYVELQEDKAVIPIGIFKVDSQEPIEFEAWLERNTFPGEMKTYAGVYNKQEDVVEIEIPELASDYEYGLLTVVRAEEPTVQTVIPLGTRPLMWYQRLLGTTAEFEELCSADSFAEAVNSGKVGADKWLITLWSFLISLNGFNLFDLVYKFWFIWLGLGAIYCIMEDRADRYSEEWKIATRIELEKLTEEEIQALTLDKENYFK</sequence>
<name>A0A9D2PG08_9FIRM</name>
<feature type="transmembrane region" description="Helical" evidence="1">
    <location>
        <begin position="136"/>
        <end position="158"/>
    </location>
</feature>
<reference evidence="2" key="1">
    <citation type="journal article" date="2021" name="PeerJ">
        <title>Extensive microbial diversity within the chicken gut microbiome revealed by metagenomics and culture.</title>
        <authorList>
            <person name="Gilroy R."/>
            <person name="Ravi A."/>
            <person name="Getino M."/>
            <person name="Pursley I."/>
            <person name="Horton D.L."/>
            <person name="Alikhan N.F."/>
            <person name="Baker D."/>
            <person name="Gharbi K."/>
            <person name="Hall N."/>
            <person name="Watson M."/>
            <person name="Adriaenssens E.M."/>
            <person name="Foster-Nyarko E."/>
            <person name="Jarju S."/>
            <person name="Secka A."/>
            <person name="Antonio M."/>
            <person name="Oren A."/>
            <person name="Chaudhuri R.R."/>
            <person name="La Ragione R."/>
            <person name="Hildebrand F."/>
            <person name="Pallen M.J."/>
        </authorList>
    </citation>
    <scope>NUCLEOTIDE SEQUENCE</scope>
    <source>
        <strain evidence="2">CHK183-5548</strain>
    </source>
</reference>
<evidence type="ECO:0000313" key="2">
    <source>
        <dbReference type="EMBL" id="HJC48549.1"/>
    </source>
</evidence>
<organism evidence="2 3">
    <name type="scientific">Candidatus Lachnoclostridium pullistercoris</name>
    <dbReference type="NCBI Taxonomy" id="2838632"/>
    <lineage>
        <taxon>Bacteria</taxon>
        <taxon>Bacillati</taxon>
        <taxon>Bacillota</taxon>
        <taxon>Clostridia</taxon>
        <taxon>Lachnospirales</taxon>
        <taxon>Lachnospiraceae</taxon>
    </lineage>
</organism>
<keyword evidence="1" id="KW-0812">Transmembrane</keyword>
<comment type="caution">
    <text evidence="2">The sequence shown here is derived from an EMBL/GenBank/DDBJ whole genome shotgun (WGS) entry which is preliminary data.</text>
</comment>
<dbReference type="EMBL" id="DWWL01000070">
    <property type="protein sequence ID" value="HJC48549.1"/>
    <property type="molecule type" value="Genomic_DNA"/>
</dbReference>
<keyword evidence="1" id="KW-1133">Transmembrane helix</keyword>
<feature type="transmembrane region" description="Helical" evidence="1">
    <location>
        <begin position="403"/>
        <end position="421"/>
    </location>
</feature>
<dbReference type="AlphaFoldDB" id="A0A9D2PG08"/>
<feature type="transmembrane region" description="Helical" evidence="1">
    <location>
        <begin position="178"/>
        <end position="199"/>
    </location>
</feature>
<evidence type="ECO:0000313" key="3">
    <source>
        <dbReference type="Proteomes" id="UP000823883"/>
    </source>
</evidence>
<gene>
    <name evidence="2" type="ORF">IAA04_10900</name>
</gene>
<evidence type="ECO:0000256" key="1">
    <source>
        <dbReference type="SAM" id="Phobius"/>
    </source>
</evidence>
<reference evidence="2" key="2">
    <citation type="submission" date="2021-04" db="EMBL/GenBank/DDBJ databases">
        <authorList>
            <person name="Gilroy R."/>
        </authorList>
    </citation>
    <scope>NUCLEOTIDE SEQUENCE</scope>
    <source>
        <strain evidence="2">CHK183-5548</strain>
    </source>
</reference>
<feature type="transmembrane region" description="Helical" evidence="1">
    <location>
        <begin position="208"/>
        <end position="227"/>
    </location>
</feature>
<proteinExistence type="predicted"/>
<keyword evidence="1" id="KW-0472">Membrane</keyword>
<protein>
    <submittedName>
        <fullName evidence="2">Uncharacterized protein</fullName>
    </submittedName>
</protein>
<dbReference type="Proteomes" id="UP000823883">
    <property type="component" value="Unassembled WGS sequence"/>
</dbReference>
<accession>A0A9D2PG08</accession>